<reference evidence="1 2" key="1">
    <citation type="journal article" date="2008" name="Nature">
        <title>The genome of Laccaria bicolor provides insights into mycorrhizal symbiosis.</title>
        <authorList>
            <person name="Martin F."/>
            <person name="Aerts A."/>
            <person name="Ahren D."/>
            <person name="Brun A."/>
            <person name="Danchin E.G.J."/>
            <person name="Duchaussoy F."/>
            <person name="Gibon J."/>
            <person name="Kohler A."/>
            <person name="Lindquist E."/>
            <person name="Pereda V."/>
            <person name="Salamov A."/>
            <person name="Shapiro H.J."/>
            <person name="Wuyts J."/>
            <person name="Blaudez D."/>
            <person name="Buee M."/>
            <person name="Brokstein P."/>
            <person name="Canbaeck B."/>
            <person name="Cohen D."/>
            <person name="Courty P.E."/>
            <person name="Coutinho P.M."/>
            <person name="Delaruelle C."/>
            <person name="Detter J.C."/>
            <person name="Deveau A."/>
            <person name="DiFazio S."/>
            <person name="Duplessis S."/>
            <person name="Fraissinet-Tachet L."/>
            <person name="Lucic E."/>
            <person name="Frey-Klett P."/>
            <person name="Fourrey C."/>
            <person name="Feussner I."/>
            <person name="Gay G."/>
            <person name="Grimwood J."/>
            <person name="Hoegger P.J."/>
            <person name="Jain P."/>
            <person name="Kilaru S."/>
            <person name="Labbe J."/>
            <person name="Lin Y.C."/>
            <person name="Legue V."/>
            <person name="Le Tacon F."/>
            <person name="Marmeisse R."/>
            <person name="Melayah D."/>
            <person name="Montanini B."/>
            <person name="Muratet M."/>
            <person name="Nehls U."/>
            <person name="Niculita-Hirzel H."/>
            <person name="Oudot-Le Secq M.P."/>
            <person name="Peter M."/>
            <person name="Quesneville H."/>
            <person name="Rajashekar B."/>
            <person name="Reich M."/>
            <person name="Rouhier N."/>
            <person name="Schmutz J."/>
            <person name="Yin T."/>
            <person name="Chalot M."/>
            <person name="Henrissat B."/>
            <person name="Kuees U."/>
            <person name="Lucas S."/>
            <person name="Van de Peer Y."/>
            <person name="Podila G.K."/>
            <person name="Polle A."/>
            <person name="Pukkila P.J."/>
            <person name="Richardson P.M."/>
            <person name="Rouze P."/>
            <person name="Sanders I.R."/>
            <person name="Stajich J.E."/>
            <person name="Tunlid A."/>
            <person name="Tuskan G."/>
            <person name="Grigoriev I.V."/>
        </authorList>
    </citation>
    <scope>NUCLEOTIDE SEQUENCE [LARGE SCALE GENOMIC DNA]</scope>
    <source>
        <strain evidence="2">S238N-H82 / ATCC MYA-4686</strain>
    </source>
</reference>
<dbReference type="GeneID" id="6072050"/>
<dbReference type="HOGENOM" id="CLU_035624_1_0_1"/>
<sequence>MSKIQIMSSFADCPLDVIELIIELLQGDLEALKACSQTCGALLPLCRKYIFQSVLLISSHSIGYRAYRSRRLSTVTVIRPKNWHLLDTNPTISEYIHTLTYFISTDDFSNDDVPCVLERLHHVRSFDVISRYEKTDWKQTPPRLRDALLPVVQSRFITRLVISVSGFPITAFLACVNLTDLSVYFVDFDYAGVAEQEPSTLISSDLNFEVVPRLQLFAYGFMGERYAMKLLNAKCPNGGPMLDFTNVRTLSIYPGEQSNLATAHALVKITNNLETLRYNVYDFITTRFSCIAASISKPSLSTLKRLHFDFESVSHCDIRVFLNGIREELGTLSGLPNVIEEIAIEARMTNFSRADFRSAWETLDTVLSNGFPMLRRVKFDVQMSVKSDDVPRVTEELDEIPTRYLPWLSNTTNFLFSFLTKVIAITPNNLQVVFEPL</sequence>
<accession>B0CZH1</accession>
<dbReference type="EMBL" id="DS547094">
    <property type="protein sequence ID" value="EDR12622.1"/>
    <property type="molecule type" value="Genomic_DNA"/>
</dbReference>
<organism evidence="2">
    <name type="scientific">Laccaria bicolor (strain S238N-H82 / ATCC MYA-4686)</name>
    <name type="common">Bicoloured deceiver</name>
    <name type="synonym">Laccaria laccata var. bicolor</name>
    <dbReference type="NCBI Taxonomy" id="486041"/>
    <lineage>
        <taxon>Eukaryota</taxon>
        <taxon>Fungi</taxon>
        <taxon>Dikarya</taxon>
        <taxon>Basidiomycota</taxon>
        <taxon>Agaricomycotina</taxon>
        <taxon>Agaricomycetes</taxon>
        <taxon>Agaricomycetidae</taxon>
        <taxon>Agaricales</taxon>
        <taxon>Agaricineae</taxon>
        <taxon>Hydnangiaceae</taxon>
        <taxon>Laccaria</taxon>
    </lineage>
</organism>
<dbReference type="RefSeq" id="XP_001876886.1">
    <property type="nucleotide sequence ID" value="XM_001876851.1"/>
</dbReference>
<keyword evidence="2" id="KW-1185">Reference proteome</keyword>
<proteinExistence type="predicted"/>
<gene>
    <name evidence="1" type="ORF">LACBIDRAFT_311219</name>
</gene>
<evidence type="ECO:0000313" key="2">
    <source>
        <dbReference type="Proteomes" id="UP000001194"/>
    </source>
</evidence>
<dbReference type="OrthoDB" id="2828833at2759"/>
<evidence type="ECO:0000313" key="1">
    <source>
        <dbReference type="EMBL" id="EDR12622.1"/>
    </source>
</evidence>
<name>B0CZH1_LACBS</name>
<protein>
    <submittedName>
        <fullName evidence="1">Predicted protein</fullName>
    </submittedName>
</protein>
<dbReference type="KEGG" id="lbc:LACBIDRAFT_311219"/>
<dbReference type="Proteomes" id="UP000001194">
    <property type="component" value="Unassembled WGS sequence"/>
</dbReference>
<dbReference type="InParanoid" id="B0CZH1"/>
<dbReference type="AlphaFoldDB" id="B0CZH1"/>